<organism evidence="1 2">
    <name type="scientific">Naganishia vaughanmartiniae</name>
    <dbReference type="NCBI Taxonomy" id="1424756"/>
    <lineage>
        <taxon>Eukaryota</taxon>
        <taxon>Fungi</taxon>
        <taxon>Dikarya</taxon>
        <taxon>Basidiomycota</taxon>
        <taxon>Agaricomycotina</taxon>
        <taxon>Tremellomycetes</taxon>
        <taxon>Filobasidiales</taxon>
        <taxon>Filobasidiaceae</taxon>
        <taxon>Naganishia</taxon>
    </lineage>
</organism>
<reference evidence="1" key="1">
    <citation type="submission" date="2023-04" db="EMBL/GenBank/DDBJ databases">
        <title>Draft Genome sequencing of Naganishia species isolated from polar environments using Oxford Nanopore Technology.</title>
        <authorList>
            <person name="Leo P."/>
            <person name="Venkateswaran K."/>
        </authorList>
    </citation>
    <scope>NUCLEOTIDE SEQUENCE</scope>
    <source>
        <strain evidence="1">MNA-CCFEE 5425</strain>
    </source>
</reference>
<protein>
    <submittedName>
        <fullName evidence="1">Uncharacterized protein</fullName>
    </submittedName>
</protein>
<proteinExistence type="predicted"/>
<dbReference type="EMBL" id="JASBWU010000008">
    <property type="protein sequence ID" value="KAJ9119746.1"/>
    <property type="molecule type" value="Genomic_DNA"/>
</dbReference>
<keyword evidence="2" id="KW-1185">Reference proteome</keyword>
<evidence type="ECO:0000313" key="2">
    <source>
        <dbReference type="Proteomes" id="UP001243375"/>
    </source>
</evidence>
<sequence>MIDPTMPPRRTTRQSAASTADAEPISTPAPAPAKRTRAPPRAVEEPTEESADELDMEEPVKPIRRTRAPAKASASTSIPKESKAAATKRTATKPPAKSKTSTEPATKTKLAVKRKAKEVLPTTESENEEDVEHDPLANDVSEESMAAVPQVASERQEAVDDAADPEDQDEEDDEPTIRRAPSSAQQAVEPHPPRSSRRASIPNSIPAQTEDDALDALLSQSQHRSTHVQRSNSQLSVPATPNAPRTIPQTPAPQTARTRFVPGTVQGTAMKGKSVFPQTPGGVGRTPGASQSQHRVDGRDAKPVVLAPKKRLVIHKLVLVDFKSYAGRQEIGPFHKVGLQLRE</sequence>
<evidence type="ECO:0000313" key="1">
    <source>
        <dbReference type="EMBL" id="KAJ9119746.1"/>
    </source>
</evidence>
<dbReference type="Proteomes" id="UP001243375">
    <property type="component" value="Unassembled WGS sequence"/>
</dbReference>
<name>A0ACC2X8J3_9TREE</name>
<accession>A0ACC2X8J3</accession>
<gene>
    <name evidence="1" type="ORF">QFC22_003456</name>
</gene>
<comment type="caution">
    <text evidence="1">The sequence shown here is derived from an EMBL/GenBank/DDBJ whole genome shotgun (WGS) entry which is preliminary data.</text>
</comment>